<accession>A0A1N7DDC6</accession>
<evidence type="ECO:0008006" key="3">
    <source>
        <dbReference type="Google" id="ProtNLM"/>
    </source>
</evidence>
<evidence type="ECO:0000313" key="1">
    <source>
        <dbReference type="EMBL" id="SIR73843.1"/>
    </source>
</evidence>
<dbReference type="RefSeq" id="WP_076431418.1">
    <property type="nucleotide sequence ID" value="NZ_FTNO01000004.1"/>
</dbReference>
<protein>
    <recommendedName>
        <fullName evidence="3">Sugar-specific transcriptional regulator TrmB</fullName>
    </recommendedName>
</protein>
<dbReference type="InterPro" id="IPR036390">
    <property type="entry name" value="WH_DNA-bd_sf"/>
</dbReference>
<dbReference type="InterPro" id="IPR036388">
    <property type="entry name" value="WH-like_DNA-bd_sf"/>
</dbReference>
<name>A0A1N7DDC6_9EURY</name>
<keyword evidence="2" id="KW-1185">Reference proteome</keyword>
<gene>
    <name evidence="1" type="ORF">SAMN05421858_3532</name>
</gene>
<dbReference type="AlphaFoldDB" id="A0A1N7DDC6"/>
<dbReference type="Pfam" id="PF24033">
    <property type="entry name" value="DUF7342"/>
    <property type="match status" value="1"/>
</dbReference>
<dbReference type="Gene3D" id="1.10.10.10">
    <property type="entry name" value="Winged helix-like DNA-binding domain superfamily/Winged helix DNA-binding domain"/>
    <property type="match status" value="1"/>
</dbReference>
<dbReference type="InterPro" id="IPR055766">
    <property type="entry name" value="DUF7342"/>
</dbReference>
<sequence>MANSPTDGPPPFEDAFSGDDVEQQIYGTILQTREPVTASAIADRTDCDPKTARKYLSWFVDLGIVTQHDGHPVTYERNDAYFEWRRINQLAARHSLEELQQHVRTLTTTIKSYEDEYDAATPADVDALAVVETTVDRSIDDVYSDLADWMTAREERTRYERARQQRAGTADHEQVSG</sequence>
<organism evidence="1 2">
    <name type="scientific">Haladaptatus litoreus</name>
    <dbReference type="NCBI Taxonomy" id="553468"/>
    <lineage>
        <taxon>Archaea</taxon>
        <taxon>Methanobacteriati</taxon>
        <taxon>Methanobacteriota</taxon>
        <taxon>Stenosarchaea group</taxon>
        <taxon>Halobacteria</taxon>
        <taxon>Halobacteriales</taxon>
        <taxon>Haladaptataceae</taxon>
        <taxon>Haladaptatus</taxon>
    </lineage>
</organism>
<dbReference type="OrthoDB" id="240032at2157"/>
<reference evidence="2" key="1">
    <citation type="submission" date="2017-01" db="EMBL/GenBank/DDBJ databases">
        <authorList>
            <person name="Varghese N."/>
            <person name="Submissions S."/>
        </authorList>
    </citation>
    <scope>NUCLEOTIDE SEQUENCE [LARGE SCALE GENOMIC DNA]</scope>
    <source>
        <strain evidence="2">CGMCC 1.7737</strain>
    </source>
</reference>
<dbReference type="EMBL" id="FTNO01000004">
    <property type="protein sequence ID" value="SIR73843.1"/>
    <property type="molecule type" value="Genomic_DNA"/>
</dbReference>
<dbReference type="SUPFAM" id="SSF46785">
    <property type="entry name" value="Winged helix' DNA-binding domain"/>
    <property type="match status" value="1"/>
</dbReference>
<evidence type="ECO:0000313" key="2">
    <source>
        <dbReference type="Proteomes" id="UP000186914"/>
    </source>
</evidence>
<dbReference type="Proteomes" id="UP000186914">
    <property type="component" value="Unassembled WGS sequence"/>
</dbReference>
<proteinExistence type="predicted"/>